<dbReference type="EMBL" id="GGEC01074731">
    <property type="protein sequence ID" value="MBX55215.1"/>
    <property type="molecule type" value="Transcribed_RNA"/>
</dbReference>
<evidence type="ECO:0000313" key="1">
    <source>
        <dbReference type="EMBL" id="MBX55215.1"/>
    </source>
</evidence>
<organism evidence="1">
    <name type="scientific">Rhizophora mucronata</name>
    <name type="common">Asiatic mangrove</name>
    <dbReference type="NCBI Taxonomy" id="61149"/>
    <lineage>
        <taxon>Eukaryota</taxon>
        <taxon>Viridiplantae</taxon>
        <taxon>Streptophyta</taxon>
        <taxon>Embryophyta</taxon>
        <taxon>Tracheophyta</taxon>
        <taxon>Spermatophyta</taxon>
        <taxon>Magnoliopsida</taxon>
        <taxon>eudicotyledons</taxon>
        <taxon>Gunneridae</taxon>
        <taxon>Pentapetalae</taxon>
        <taxon>rosids</taxon>
        <taxon>fabids</taxon>
        <taxon>Malpighiales</taxon>
        <taxon>Rhizophoraceae</taxon>
        <taxon>Rhizophora</taxon>
    </lineage>
</organism>
<protein>
    <submittedName>
        <fullName evidence="1">Uncharacterized protein</fullName>
    </submittedName>
</protein>
<dbReference type="AlphaFoldDB" id="A0A2P2PKI5"/>
<proteinExistence type="predicted"/>
<sequence length="53" mass="6086">MRISSKLTFYLLILFPIYFCFLNSSAQILPSVIFSPFLSETLVHYKQLLSAAL</sequence>
<accession>A0A2P2PKI5</accession>
<reference evidence="1" key="1">
    <citation type="submission" date="2018-02" db="EMBL/GenBank/DDBJ databases">
        <title>Rhizophora mucronata_Transcriptome.</title>
        <authorList>
            <person name="Meera S.P."/>
            <person name="Sreeshan A."/>
            <person name="Augustine A."/>
        </authorList>
    </citation>
    <scope>NUCLEOTIDE SEQUENCE</scope>
    <source>
        <tissue evidence="1">Leaf</tissue>
    </source>
</reference>
<name>A0A2P2PKI5_RHIMU</name>